<organism evidence="1 2">
    <name type="scientific">Portunus trituberculatus</name>
    <name type="common">Swimming crab</name>
    <name type="synonym">Neptunus trituberculatus</name>
    <dbReference type="NCBI Taxonomy" id="210409"/>
    <lineage>
        <taxon>Eukaryota</taxon>
        <taxon>Metazoa</taxon>
        <taxon>Ecdysozoa</taxon>
        <taxon>Arthropoda</taxon>
        <taxon>Crustacea</taxon>
        <taxon>Multicrustacea</taxon>
        <taxon>Malacostraca</taxon>
        <taxon>Eumalacostraca</taxon>
        <taxon>Eucarida</taxon>
        <taxon>Decapoda</taxon>
        <taxon>Pleocyemata</taxon>
        <taxon>Brachyura</taxon>
        <taxon>Eubrachyura</taxon>
        <taxon>Portunoidea</taxon>
        <taxon>Portunidae</taxon>
        <taxon>Portuninae</taxon>
        <taxon>Portunus</taxon>
    </lineage>
</organism>
<comment type="caution">
    <text evidence="1">The sequence shown here is derived from an EMBL/GenBank/DDBJ whole genome shotgun (WGS) entry which is preliminary data.</text>
</comment>
<evidence type="ECO:0000313" key="1">
    <source>
        <dbReference type="EMBL" id="MPC96990.1"/>
    </source>
</evidence>
<dbReference type="Proteomes" id="UP000324222">
    <property type="component" value="Unassembled WGS sequence"/>
</dbReference>
<proteinExistence type="predicted"/>
<protein>
    <submittedName>
        <fullName evidence="1">Uncharacterized protein</fullName>
    </submittedName>
</protein>
<dbReference type="AlphaFoldDB" id="A0A5B7JJN9"/>
<accession>A0A5B7JJN9</accession>
<gene>
    <name evidence="1" type="ORF">E2C01_092277</name>
</gene>
<sequence>MKGCWRGRRRKQLNKAANYTSYSMCSISARHTSNTVLLHLYDSMAFTPADASVFGEVGHV</sequence>
<name>A0A5B7JJN9_PORTR</name>
<evidence type="ECO:0000313" key="2">
    <source>
        <dbReference type="Proteomes" id="UP000324222"/>
    </source>
</evidence>
<dbReference type="EMBL" id="VSRR010108150">
    <property type="protein sequence ID" value="MPC96990.1"/>
    <property type="molecule type" value="Genomic_DNA"/>
</dbReference>
<keyword evidence="2" id="KW-1185">Reference proteome</keyword>
<reference evidence="1 2" key="1">
    <citation type="submission" date="2019-05" db="EMBL/GenBank/DDBJ databases">
        <title>Another draft genome of Portunus trituberculatus and its Hox gene families provides insights of decapod evolution.</title>
        <authorList>
            <person name="Jeong J.-H."/>
            <person name="Song I."/>
            <person name="Kim S."/>
            <person name="Choi T."/>
            <person name="Kim D."/>
            <person name="Ryu S."/>
            <person name="Kim W."/>
        </authorList>
    </citation>
    <scope>NUCLEOTIDE SEQUENCE [LARGE SCALE GENOMIC DNA]</scope>
    <source>
        <tissue evidence="1">Muscle</tissue>
    </source>
</reference>